<dbReference type="EMBL" id="LAZR01043775">
    <property type="protein sequence ID" value="KKL06275.1"/>
    <property type="molecule type" value="Genomic_DNA"/>
</dbReference>
<protein>
    <submittedName>
        <fullName evidence="1">Uncharacterized protein</fullName>
    </submittedName>
</protein>
<dbReference type="AlphaFoldDB" id="A0A0F9A9Z9"/>
<evidence type="ECO:0000313" key="1">
    <source>
        <dbReference type="EMBL" id="KKL06275.1"/>
    </source>
</evidence>
<name>A0A0F9A9Z9_9ZZZZ</name>
<reference evidence="1" key="1">
    <citation type="journal article" date="2015" name="Nature">
        <title>Complex archaea that bridge the gap between prokaryotes and eukaryotes.</title>
        <authorList>
            <person name="Spang A."/>
            <person name="Saw J.H."/>
            <person name="Jorgensen S.L."/>
            <person name="Zaremba-Niedzwiedzka K."/>
            <person name="Martijn J."/>
            <person name="Lind A.E."/>
            <person name="van Eijk R."/>
            <person name="Schleper C."/>
            <person name="Guy L."/>
            <person name="Ettema T.J."/>
        </authorList>
    </citation>
    <scope>NUCLEOTIDE SEQUENCE</scope>
</reference>
<proteinExistence type="predicted"/>
<accession>A0A0F9A9Z9</accession>
<sequence length="99" mass="11069">MIELPKLKVVEHGWSHRISPDEGDKHCLWLTKAQANEIIRRCKAYEGLEKAMRKLLNMGNAGEGCATCHLHPTNLCDCATEKKEVILQALEALTEAEDA</sequence>
<comment type="caution">
    <text evidence="1">The sequence shown here is derived from an EMBL/GenBank/DDBJ whole genome shotgun (WGS) entry which is preliminary data.</text>
</comment>
<organism evidence="1">
    <name type="scientific">marine sediment metagenome</name>
    <dbReference type="NCBI Taxonomy" id="412755"/>
    <lineage>
        <taxon>unclassified sequences</taxon>
        <taxon>metagenomes</taxon>
        <taxon>ecological metagenomes</taxon>
    </lineage>
</organism>
<gene>
    <name evidence="1" type="ORF">LCGC14_2597660</name>
</gene>